<dbReference type="Pfam" id="PF00326">
    <property type="entry name" value="Peptidase_S9"/>
    <property type="match status" value="1"/>
</dbReference>
<dbReference type="EMBL" id="PKFO01000005">
    <property type="protein sequence ID" value="PVH21488.1"/>
    <property type="molecule type" value="Genomic_DNA"/>
</dbReference>
<dbReference type="GO" id="GO:0006508">
    <property type="term" value="P:proteolysis"/>
    <property type="evidence" value="ECO:0007669"/>
    <property type="project" value="UniProtKB-KW"/>
</dbReference>
<dbReference type="SUPFAM" id="SSF82171">
    <property type="entry name" value="DPP6 N-terminal domain-like"/>
    <property type="match status" value="1"/>
</dbReference>
<keyword evidence="12" id="KW-1185">Reference proteome</keyword>
<dbReference type="GO" id="GO:0008236">
    <property type="term" value="F:serine-type peptidase activity"/>
    <property type="evidence" value="ECO:0007669"/>
    <property type="project" value="UniProtKB-KW"/>
</dbReference>
<dbReference type="PANTHER" id="PTHR11731:SF160">
    <property type="entry name" value="DIPEPTIDYL AMINOPEPTIDASE A"/>
    <property type="match status" value="1"/>
</dbReference>
<dbReference type="OrthoDB" id="16520at2759"/>
<dbReference type="InterPro" id="IPR050278">
    <property type="entry name" value="Serine_Prot_S9B/DPPIV"/>
</dbReference>
<evidence type="ECO:0000256" key="7">
    <source>
        <dbReference type="SAM" id="MobiDB-lite"/>
    </source>
</evidence>
<keyword evidence="8" id="KW-0472">Membrane</keyword>
<gene>
    <name evidence="11" type="ORF">CXQ85_000468</name>
</gene>
<dbReference type="InterPro" id="IPR002469">
    <property type="entry name" value="Peptidase_S9B_N"/>
</dbReference>
<dbReference type="SUPFAM" id="SSF53474">
    <property type="entry name" value="alpha/beta-Hydrolases"/>
    <property type="match status" value="1"/>
</dbReference>
<reference evidence="11 12" key="1">
    <citation type="submission" date="2017-12" db="EMBL/GenBank/DDBJ databases">
        <title>Genome Sequence of a Multidrug-Resistant Candida haemulonii Isolate from a Patient with Chronic Leg Ulcers in Israel.</title>
        <authorList>
            <person name="Chow N.A."/>
            <person name="Gade L."/>
            <person name="Batra D."/>
            <person name="Rowe L.A."/>
            <person name="Ben-Ami R."/>
            <person name="Loparev V.N."/>
            <person name="Litvintseva A.P."/>
        </authorList>
    </citation>
    <scope>NUCLEOTIDE SEQUENCE [LARGE SCALE GENOMIC DNA]</scope>
    <source>
        <strain evidence="11 12">B11899</strain>
    </source>
</reference>
<protein>
    <recommendedName>
        <fullName evidence="13">Dipeptidyl aminopeptidase A</fullName>
    </recommendedName>
</protein>
<dbReference type="AlphaFoldDB" id="A0A2V1AUH4"/>
<evidence type="ECO:0000259" key="10">
    <source>
        <dbReference type="Pfam" id="PF00930"/>
    </source>
</evidence>
<evidence type="ECO:0000313" key="11">
    <source>
        <dbReference type="EMBL" id="PVH21488.1"/>
    </source>
</evidence>
<dbReference type="STRING" id="45357.A0A2V1AUH4"/>
<keyword evidence="5" id="KW-0720">Serine protease</keyword>
<dbReference type="GeneID" id="37005801"/>
<evidence type="ECO:0000256" key="3">
    <source>
        <dbReference type="ARBA" id="ARBA00022670"/>
    </source>
</evidence>
<dbReference type="GO" id="GO:0008239">
    <property type="term" value="F:dipeptidyl-peptidase activity"/>
    <property type="evidence" value="ECO:0007669"/>
    <property type="project" value="TreeGrafter"/>
</dbReference>
<evidence type="ECO:0000256" key="5">
    <source>
        <dbReference type="ARBA" id="ARBA00022825"/>
    </source>
</evidence>
<dbReference type="InterPro" id="IPR029058">
    <property type="entry name" value="AB_hydrolase_fold"/>
</dbReference>
<evidence type="ECO:0008006" key="13">
    <source>
        <dbReference type="Google" id="ProtNLM"/>
    </source>
</evidence>
<feature type="region of interest" description="Disordered" evidence="7">
    <location>
        <begin position="1"/>
        <end position="31"/>
    </location>
</feature>
<dbReference type="PANTHER" id="PTHR11731">
    <property type="entry name" value="PROTEASE FAMILY S9B,C DIPEPTIDYL-PEPTIDASE IV-RELATED"/>
    <property type="match status" value="1"/>
</dbReference>
<dbReference type="Pfam" id="PF00930">
    <property type="entry name" value="DPPIV_N"/>
    <property type="match status" value="1"/>
</dbReference>
<keyword evidence="6" id="KW-0325">Glycoprotein</keyword>
<dbReference type="Gene3D" id="3.40.50.1820">
    <property type="entry name" value="alpha/beta hydrolase"/>
    <property type="match status" value="1"/>
</dbReference>
<comment type="caution">
    <text evidence="11">The sequence shown here is derived from an EMBL/GenBank/DDBJ whole genome shotgun (WGS) entry which is preliminary data.</text>
</comment>
<name>A0A2V1AUH4_9ASCO</name>
<evidence type="ECO:0000256" key="1">
    <source>
        <dbReference type="ARBA" id="ARBA00006150"/>
    </source>
</evidence>
<evidence type="ECO:0000256" key="6">
    <source>
        <dbReference type="ARBA" id="ARBA00023180"/>
    </source>
</evidence>
<evidence type="ECO:0000256" key="8">
    <source>
        <dbReference type="SAM" id="Phobius"/>
    </source>
</evidence>
<dbReference type="GO" id="GO:0004177">
    <property type="term" value="F:aminopeptidase activity"/>
    <property type="evidence" value="ECO:0007669"/>
    <property type="project" value="UniProtKB-KW"/>
</dbReference>
<keyword evidence="4" id="KW-0378">Hydrolase</keyword>
<feature type="domain" description="Dipeptidylpeptidase IV N-terminal" evidence="10">
    <location>
        <begin position="233"/>
        <end position="604"/>
    </location>
</feature>
<dbReference type="Gene3D" id="2.140.10.30">
    <property type="entry name" value="Dipeptidylpeptidase IV, N-terminal domain"/>
    <property type="match status" value="1"/>
</dbReference>
<evidence type="ECO:0000256" key="4">
    <source>
        <dbReference type="ARBA" id="ARBA00022801"/>
    </source>
</evidence>
<dbReference type="GO" id="GO:0005886">
    <property type="term" value="C:plasma membrane"/>
    <property type="evidence" value="ECO:0007669"/>
    <property type="project" value="TreeGrafter"/>
</dbReference>
<organism evidence="11 12">
    <name type="scientific">Candidozyma haemuli</name>
    <dbReference type="NCBI Taxonomy" id="45357"/>
    <lineage>
        <taxon>Eukaryota</taxon>
        <taxon>Fungi</taxon>
        <taxon>Dikarya</taxon>
        <taxon>Ascomycota</taxon>
        <taxon>Saccharomycotina</taxon>
        <taxon>Pichiomycetes</taxon>
        <taxon>Metschnikowiaceae</taxon>
        <taxon>Candidozyma</taxon>
    </lineage>
</organism>
<evidence type="ECO:0000259" key="9">
    <source>
        <dbReference type="Pfam" id="PF00326"/>
    </source>
</evidence>
<keyword evidence="8" id="KW-0812">Transmembrane</keyword>
<comment type="similarity">
    <text evidence="1">Belongs to the peptidase S9B family.</text>
</comment>
<keyword evidence="2" id="KW-0031">Aminopeptidase</keyword>
<dbReference type="RefSeq" id="XP_025342428.1">
    <property type="nucleotide sequence ID" value="XM_025484213.1"/>
</dbReference>
<proteinExistence type="inferred from homology"/>
<feature type="domain" description="Peptidase S9 prolyl oligopeptidase catalytic" evidence="9">
    <location>
        <begin position="700"/>
        <end position="898"/>
    </location>
</feature>
<evidence type="ECO:0000256" key="2">
    <source>
        <dbReference type="ARBA" id="ARBA00022438"/>
    </source>
</evidence>
<keyword evidence="8" id="KW-1133">Transmembrane helix</keyword>
<sequence>MSYKRLDQAPEEIPLEDIKATGEDDEVSEFSDSSEMFDEIDQYNVKHRVSEEGDDFTENPGFQKEKDRFFGSGRGSKKVLVASCVAAVAIWLIALIVYSNGKAPRVAANMWHGANTNILALSDRNISMNEYSPQLASVSLAEYRKGKYFADEKVVRWLSKTQQPRSGDKNSNTAAGYYLTRVRKSFVVRQAETDYSKTILDSVQIEAFNNFFYVQDLLLNPGASVDDKDTWHLLRSDSTPQWRHSSFALYWLWHPLSGTHKPVIPLKTDGSERHLEKIHFATFNPSGDSVIYGYNHDLYLIDLKSMETKRITTTGSPDVFNGKPDWVYEEEVYPHATMFWWSPDSKKLVYATINDTDVRGYDMDYYVKPSNKIGMTYQSPPDEKVDDVNQYPIRTNIKYPKPGTPNPIISLSLYDVNSGETSSIGPLSDEAVGKDFIIYDAHWINSNDLLVKVTDRTSTILRKKVYTVGDKHVTTVSTTNSTDYNGWIEKAQPITVLENEKGNKYIDRVVNDSYVHLALFDSALAREPSKILGKVRSKSPVTYNAVDEELYFLTEHKMDVQVNCYSLKDGSTKLLPADIGKFDISFNQDGQFANLRYRGPREPWQKLMNLAEWSENPTVINGIQPINDGQALSKSLSLVNVPTRVHSQVKVGHKSEEVELNMIEIFPPHFDPKKKHPLLVHVYGGPGSTTVEKDFSVDFQDIVSAKLGAVVLIIDPRGTGSDDWKLKSWAHEKIGYWEPEDIIAVTKDYISKNSYINDKRTAVWGWSYGGFTTLKTLEKDKGEVFKYGMAVAPVTNWLFYDSIYTERYMKDPKKNENYKVTSKINDFENFKSVSRFLVMSGTADDNVHFQNILWLMDNLNMHGVENYDMQIFPDSDHSIFYHNANVIIYDKLMNWLDMAYRGLWD</sequence>
<dbReference type="Proteomes" id="UP000244309">
    <property type="component" value="Unassembled WGS sequence"/>
</dbReference>
<dbReference type="InterPro" id="IPR001375">
    <property type="entry name" value="Peptidase_S9_cat"/>
</dbReference>
<dbReference type="VEuPathDB" id="FungiDB:CXQ85_000468"/>
<dbReference type="FunFam" id="3.40.50.1820:FF:000003">
    <property type="entry name" value="Dipeptidyl peptidase 4"/>
    <property type="match status" value="1"/>
</dbReference>
<evidence type="ECO:0000313" key="12">
    <source>
        <dbReference type="Proteomes" id="UP000244309"/>
    </source>
</evidence>
<keyword evidence="3" id="KW-0645">Protease</keyword>
<accession>A0A2V1AUH4</accession>
<feature type="transmembrane region" description="Helical" evidence="8">
    <location>
        <begin position="79"/>
        <end position="98"/>
    </location>
</feature>